<comment type="subcellular location">
    <subcellularLocation>
        <location evidence="1">Bacterial flagellum basal body</location>
    </subcellularLocation>
    <subcellularLocation>
        <location evidence="2">Cell membrane</location>
        <topology evidence="2">Peripheral membrane protein</topology>
    </subcellularLocation>
</comment>
<keyword evidence="12" id="KW-0969">Cilium</keyword>
<evidence type="ECO:0000256" key="6">
    <source>
        <dbReference type="ARBA" id="ARBA00022500"/>
    </source>
</evidence>
<evidence type="ECO:0000256" key="7">
    <source>
        <dbReference type="ARBA" id="ARBA00022779"/>
    </source>
</evidence>
<organism evidence="12">
    <name type="scientific">Proteinivorax hydrogeniformans</name>
    <dbReference type="NCBI Taxonomy" id="1826727"/>
    <lineage>
        <taxon>Bacteria</taxon>
        <taxon>Bacillati</taxon>
        <taxon>Bacillota</taxon>
        <taxon>Clostridia</taxon>
        <taxon>Eubacteriales</taxon>
        <taxon>Proteinivoracaceae</taxon>
        <taxon>Proteinivorax</taxon>
    </lineage>
</organism>
<evidence type="ECO:0000256" key="3">
    <source>
        <dbReference type="ARBA" id="ARBA00011049"/>
    </source>
</evidence>
<keyword evidence="12" id="KW-0282">Flagellum</keyword>
<dbReference type="GO" id="GO:0050918">
    <property type="term" value="P:positive chemotaxis"/>
    <property type="evidence" value="ECO:0007669"/>
    <property type="project" value="TreeGrafter"/>
</dbReference>
<sequence length="331" mass="36975">MSEILSQSEIDSLLSALSTGEIDAEEAKQQEKDEKVKVYDFRRPDKFSKDQTRTLQMIHENFARLITSYLSANLRSVVNVSVASVDQATYEEFIRSVPNPTVIDLFEIGATEGQALMEINPTITFSIIDRLMGGAGETLKEGRALTEIEQRVMRRTTDHILKSLSDAWANVCDLQPKTKKVETNPQFLQIVSPNETVVVIALKVIIGENEGFLNLCLPYISLENLVDKLSSRYWFSQSNNFSTENKGEISNKLSQTSLEVIAELGSTEITVSDFIGLHEGDVITLNKSVTDPISILVKGEEKYKAKPGKQKNRLAVQVTEIVEGEELELNE</sequence>
<keyword evidence="9" id="KW-0975">Bacterial flagellum</keyword>
<dbReference type="CDD" id="cd17908">
    <property type="entry name" value="FliM"/>
    <property type="match status" value="1"/>
</dbReference>
<dbReference type="InterPro" id="IPR001689">
    <property type="entry name" value="Flag_FliM"/>
</dbReference>
<keyword evidence="7" id="KW-0283">Flagellar rotation</keyword>
<evidence type="ECO:0000256" key="5">
    <source>
        <dbReference type="ARBA" id="ARBA00022475"/>
    </source>
</evidence>
<dbReference type="NCBIfam" id="TIGR01397">
    <property type="entry name" value="fliM_switch"/>
    <property type="match status" value="1"/>
</dbReference>
<dbReference type="Gene3D" id="2.30.330.10">
    <property type="entry name" value="SpoA-like"/>
    <property type="match status" value="1"/>
</dbReference>
<accession>A0AAU8HP14</accession>
<dbReference type="GO" id="GO:0009425">
    <property type="term" value="C:bacterial-type flagellum basal body"/>
    <property type="evidence" value="ECO:0007669"/>
    <property type="project" value="UniProtKB-SubCell"/>
</dbReference>
<dbReference type="SUPFAM" id="SSF101801">
    <property type="entry name" value="Surface presentation of antigens (SPOA)"/>
    <property type="match status" value="1"/>
</dbReference>
<reference evidence="12" key="2">
    <citation type="submission" date="2024-06" db="EMBL/GenBank/DDBJ databases">
        <authorList>
            <person name="Petrova K.O."/>
            <person name="Toshchakov S.V."/>
            <person name="Boltjanskaja Y.V."/>
            <person name="Kevbrin V.V."/>
        </authorList>
    </citation>
    <scope>NUCLEOTIDE SEQUENCE</scope>
    <source>
        <strain evidence="12">Z-710</strain>
    </source>
</reference>
<dbReference type="GO" id="GO:0003774">
    <property type="term" value="F:cytoskeletal motor activity"/>
    <property type="evidence" value="ECO:0007669"/>
    <property type="project" value="InterPro"/>
</dbReference>
<keyword evidence="6" id="KW-0145">Chemotaxis</keyword>
<evidence type="ECO:0000256" key="8">
    <source>
        <dbReference type="ARBA" id="ARBA00023136"/>
    </source>
</evidence>
<feature type="domain" description="Flagellar motor switch protein FliN-like C-terminal" evidence="11">
    <location>
        <begin position="252"/>
        <end position="322"/>
    </location>
</feature>
<proteinExistence type="inferred from homology"/>
<dbReference type="RefSeq" id="WP_353892087.1">
    <property type="nucleotide sequence ID" value="NZ_CP159485.1"/>
</dbReference>
<dbReference type="Pfam" id="PF02154">
    <property type="entry name" value="FliM"/>
    <property type="match status" value="1"/>
</dbReference>
<dbReference type="GO" id="GO:0071978">
    <property type="term" value="P:bacterial-type flagellum-dependent swarming motility"/>
    <property type="evidence" value="ECO:0007669"/>
    <property type="project" value="TreeGrafter"/>
</dbReference>
<evidence type="ECO:0000256" key="10">
    <source>
        <dbReference type="NCBIfam" id="TIGR01397"/>
    </source>
</evidence>
<evidence type="ECO:0000256" key="4">
    <source>
        <dbReference type="ARBA" id="ARBA00021898"/>
    </source>
</evidence>
<dbReference type="InterPro" id="IPR036429">
    <property type="entry name" value="SpoA-like_sf"/>
</dbReference>
<dbReference type="SUPFAM" id="SSF103039">
    <property type="entry name" value="CheC-like"/>
    <property type="match status" value="1"/>
</dbReference>
<dbReference type="PANTHER" id="PTHR30034">
    <property type="entry name" value="FLAGELLAR MOTOR SWITCH PROTEIN FLIM"/>
    <property type="match status" value="1"/>
</dbReference>
<reference evidence="12" key="1">
    <citation type="journal article" date="2018" name="Antonie Van Leeuwenhoek">
        <title>Proteinivorax hydrogeniformans sp. nov., an anaerobic, haloalkaliphilic bacterium fermenting proteinaceous compounds with high hydrogen production.</title>
        <authorList>
            <person name="Boltyanskaya Y."/>
            <person name="Detkova E."/>
            <person name="Pimenov N."/>
            <person name="Kevbrin V."/>
        </authorList>
    </citation>
    <scope>NUCLEOTIDE SEQUENCE</scope>
    <source>
        <strain evidence="12">Z-710</strain>
    </source>
</reference>
<evidence type="ECO:0000256" key="9">
    <source>
        <dbReference type="ARBA" id="ARBA00023143"/>
    </source>
</evidence>
<gene>
    <name evidence="12" type="primary">fliM</name>
    <name evidence="12" type="ORF">PRVXH_001411</name>
</gene>
<dbReference type="GO" id="GO:0005886">
    <property type="term" value="C:plasma membrane"/>
    <property type="evidence" value="ECO:0007669"/>
    <property type="project" value="UniProtKB-SubCell"/>
</dbReference>
<keyword evidence="5" id="KW-1003">Cell membrane</keyword>
<dbReference type="InterPro" id="IPR028976">
    <property type="entry name" value="CheC-like_sf"/>
</dbReference>
<evidence type="ECO:0000256" key="2">
    <source>
        <dbReference type="ARBA" id="ARBA00004202"/>
    </source>
</evidence>
<evidence type="ECO:0000256" key="1">
    <source>
        <dbReference type="ARBA" id="ARBA00004117"/>
    </source>
</evidence>
<dbReference type="PANTHER" id="PTHR30034:SF6">
    <property type="entry name" value="YOP PROTEINS TRANSLOCATION PROTEIN Q"/>
    <property type="match status" value="1"/>
</dbReference>
<dbReference type="Gene3D" id="3.40.1550.10">
    <property type="entry name" value="CheC-like"/>
    <property type="match status" value="1"/>
</dbReference>
<dbReference type="AlphaFoldDB" id="A0AAU8HP14"/>
<dbReference type="PIRSF" id="PIRSF002888">
    <property type="entry name" value="FliM"/>
    <property type="match status" value="1"/>
</dbReference>
<dbReference type="EMBL" id="CP159485">
    <property type="protein sequence ID" value="XCI27509.1"/>
    <property type="molecule type" value="Genomic_DNA"/>
</dbReference>
<keyword evidence="12" id="KW-0966">Cell projection</keyword>
<dbReference type="Pfam" id="PF01052">
    <property type="entry name" value="FliMN_C"/>
    <property type="match status" value="1"/>
</dbReference>
<evidence type="ECO:0000313" key="12">
    <source>
        <dbReference type="EMBL" id="XCI27509.1"/>
    </source>
</evidence>
<comment type="similarity">
    <text evidence="3">Belongs to the FliM family.</text>
</comment>
<keyword evidence="8" id="KW-0472">Membrane</keyword>
<protein>
    <recommendedName>
        <fullName evidence="4 10">Flagellar motor switch protein FliM</fullName>
    </recommendedName>
</protein>
<name>A0AAU8HP14_9FIRM</name>
<dbReference type="InterPro" id="IPR001543">
    <property type="entry name" value="FliN-like_C"/>
</dbReference>
<dbReference type="PRINTS" id="PR00955">
    <property type="entry name" value="FLGMOTORFLIM"/>
</dbReference>
<evidence type="ECO:0000259" key="11">
    <source>
        <dbReference type="Pfam" id="PF01052"/>
    </source>
</evidence>